<dbReference type="NCBIfam" id="TIGR02036">
    <property type="entry name" value="dsdC"/>
    <property type="match status" value="1"/>
</dbReference>
<evidence type="ECO:0000256" key="1">
    <source>
        <dbReference type="ARBA" id="ARBA00009437"/>
    </source>
</evidence>
<dbReference type="CDD" id="cd08432">
    <property type="entry name" value="PBP2_GcdR_TrpI_HvrB_AmpR_like"/>
    <property type="match status" value="1"/>
</dbReference>
<proteinExistence type="inferred from homology"/>
<feature type="domain" description="HTH lysR-type" evidence="5">
    <location>
        <begin position="17"/>
        <end position="74"/>
    </location>
</feature>
<dbReference type="Proteomes" id="UP000322521">
    <property type="component" value="Unassembled WGS sequence"/>
</dbReference>
<dbReference type="GO" id="GO:0003700">
    <property type="term" value="F:DNA-binding transcription factor activity"/>
    <property type="evidence" value="ECO:0007669"/>
    <property type="project" value="InterPro"/>
</dbReference>
<dbReference type="InterPro" id="IPR000847">
    <property type="entry name" value="LysR_HTH_N"/>
</dbReference>
<comment type="similarity">
    <text evidence="1">Belongs to the LysR transcriptional regulatory family.</text>
</comment>
<dbReference type="Pfam" id="PF03466">
    <property type="entry name" value="LysR_substrate"/>
    <property type="match status" value="1"/>
</dbReference>
<dbReference type="PRINTS" id="PR00039">
    <property type="entry name" value="HTHLYSR"/>
</dbReference>
<dbReference type="EMBL" id="VXJS01000002">
    <property type="protein sequence ID" value="KAA8679695.1"/>
    <property type="molecule type" value="Genomic_DNA"/>
</dbReference>
<evidence type="ECO:0000313" key="7">
    <source>
        <dbReference type="Proteomes" id="UP000322521"/>
    </source>
</evidence>
<dbReference type="Pfam" id="PF00126">
    <property type="entry name" value="HTH_1"/>
    <property type="match status" value="1"/>
</dbReference>
<dbReference type="PANTHER" id="PTHR30537:SF32">
    <property type="entry name" value="HTH-TYPE TRANSCRIPTIONAL REGULATOR DSDC"/>
    <property type="match status" value="1"/>
</dbReference>
<accession>A0A5M9P4H5</accession>
<keyword evidence="3 6" id="KW-0238">DNA-binding</keyword>
<evidence type="ECO:0000256" key="2">
    <source>
        <dbReference type="ARBA" id="ARBA00023015"/>
    </source>
</evidence>
<dbReference type="PANTHER" id="PTHR30537">
    <property type="entry name" value="HTH-TYPE TRANSCRIPTIONAL REGULATOR"/>
    <property type="match status" value="1"/>
</dbReference>
<organism evidence="6 7">
    <name type="scientific">Vibrio gigantis</name>
    <dbReference type="NCBI Taxonomy" id="296199"/>
    <lineage>
        <taxon>Bacteria</taxon>
        <taxon>Pseudomonadati</taxon>
        <taxon>Pseudomonadota</taxon>
        <taxon>Gammaproteobacteria</taxon>
        <taxon>Vibrionales</taxon>
        <taxon>Vibrionaceae</taxon>
        <taxon>Vibrio</taxon>
    </lineage>
</organism>
<dbReference type="InterPro" id="IPR005119">
    <property type="entry name" value="LysR_subst-bd"/>
</dbReference>
<dbReference type="AlphaFoldDB" id="A0A5M9P4H5"/>
<dbReference type="InterPro" id="IPR036388">
    <property type="entry name" value="WH-like_DNA-bd_sf"/>
</dbReference>
<keyword evidence="4" id="KW-0804">Transcription</keyword>
<evidence type="ECO:0000256" key="4">
    <source>
        <dbReference type="ARBA" id="ARBA00023163"/>
    </source>
</evidence>
<keyword evidence="7" id="KW-1185">Reference proteome</keyword>
<name>A0A5M9P4H5_9VIBR</name>
<dbReference type="NCBIfam" id="NF007491">
    <property type="entry name" value="PRK10086.1"/>
    <property type="match status" value="1"/>
</dbReference>
<protein>
    <submittedName>
        <fullName evidence="6">DNA-binding transcriptional regulator DsdC</fullName>
    </submittedName>
</protein>
<dbReference type="GO" id="GO:0043565">
    <property type="term" value="F:sequence-specific DNA binding"/>
    <property type="evidence" value="ECO:0007669"/>
    <property type="project" value="TreeGrafter"/>
</dbReference>
<evidence type="ECO:0000313" key="6">
    <source>
        <dbReference type="EMBL" id="KAA8679695.1"/>
    </source>
</evidence>
<dbReference type="OrthoDB" id="5526340at2"/>
<dbReference type="GO" id="GO:0006351">
    <property type="term" value="P:DNA-templated transcription"/>
    <property type="evidence" value="ECO:0007669"/>
    <property type="project" value="TreeGrafter"/>
</dbReference>
<sequence>MYSEDNLYSKNQRLNSHQLSKLHTFEAAARHGSFSLAAQELSMTPSAVSHRINKLEREMDIQLFERAHRKITLTTEGKRIYAALSRTLNDLNQEILDVKNEEISGTLTIYSRPTFAQSWLVPRIASFKQRYPSITLKLLTGNENISFQGHGIDIAIYFDDQFPDKLFCKAFMHESMTPVCTPQYAELHDLNQQPENLTRATLLHDNQAWNYDSNRNEWEVWAQVNKLSTVHSNSNIEFDRSDLAILAAINNAGIAIGRYSVVSKYLEDNTLITPFSEPPVTCKQQYYFATPSEQQSPKVKMFIEWALEQRDQM</sequence>
<dbReference type="Gene3D" id="1.10.10.10">
    <property type="entry name" value="Winged helix-like DNA-binding domain superfamily/Winged helix DNA-binding domain"/>
    <property type="match status" value="1"/>
</dbReference>
<gene>
    <name evidence="6" type="primary">dsdC</name>
    <name evidence="6" type="ORF">F4W18_05580</name>
</gene>
<dbReference type="RefSeq" id="WP_086713880.1">
    <property type="nucleotide sequence ID" value="NZ_AP025493.1"/>
</dbReference>
<dbReference type="InterPro" id="IPR058163">
    <property type="entry name" value="LysR-type_TF_proteobact-type"/>
</dbReference>
<dbReference type="SUPFAM" id="SSF53850">
    <property type="entry name" value="Periplasmic binding protein-like II"/>
    <property type="match status" value="1"/>
</dbReference>
<dbReference type="FunFam" id="1.10.10.10:FF:000038">
    <property type="entry name" value="Glycine cleavage system transcriptional activator"/>
    <property type="match status" value="1"/>
</dbReference>
<dbReference type="PROSITE" id="PS50931">
    <property type="entry name" value="HTH_LYSR"/>
    <property type="match status" value="1"/>
</dbReference>
<dbReference type="InterPro" id="IPR011781">
    <property type="entry name" value="DsdC"/>
</dbReference>
<keyword evidence="2" id="KW-0805">Transcription regulation</keyword>
<comment type="caution">
    <text evidence="6">The sequence shown here is derived from an EMBL/GenBank/DDBJ whole genome shotgun (WGS) entry which is preliminary data.</text>
</comment>
<reference evidence="6 7" key="1">
    <citation type="submission" date="2019-09" db="EMBL/GenBank/DDBJ databases">
        <title>Draft genome sequence of various Type strains from the CCUG.</title>
        <authorList>
            <person name="Pineiro-Iglesias B."/>
            <person name="Tunovic T."/>
            <person name="Unosson C."/>
            <person name="Inganas E."/>
            <person name="Ohlen M."/>
            <person name="Cardew S."/>
            <person name="Jensie-Markopoulos S."/>
            <person name="Salva-Serra F."/>
            <person name="Jaen-Luchoro D."/>
            <person name="Karlsson R."/>
            <person name="Svensson-Stadler L."/>
            <person name="Chun J."/>
            <person name="Moore E."/>
        </authorList>
    </citation>
    <scope>NUCLEOTIDE SEQUENCE [LARGE SCALE GENOMIC DNA]</scope>
    <source>
        <strain evidence="6 7">CCUG 56969T</strain>
    </source>
</reference>
<dbReference type="Gene3D" id="3.40.190.10">
    <property type="entry name" value="Periplasmic binding protein-like II"/>
    <property type="match status" value="2"/>
</dbReference>
<dbReference type="SUPFAM" id="SSF46785">
    <property type="entry name" value="Winged helix' DNA-binding domain"/>
    <property type="match status" value="1"/>
</dbReference>
<evidence type="ECO:0000256" key="3">
    <source>
        <dbReference type="ARBA" id="ARBA00023125"/>
    </source>
</evidence>
<evidence type="ECO:0000259" key="5">
    <source>
        <dbReference type="PROSITE" id="PS50931"/>
    </source>
</evidence>
<dbReference type="InterPro" id="IPR036390">
    <property type="entry name" value="WH_DNA-bd_sf"/>
</dbReference>